<dbReference type="SUPFAM" id="SSF53850">
    <property type="entry name" value="Periplasmic binding protein-like II"/>
    <property type="match status" value="1"/>
</dbReference>
<sequence length="252" mass="28545">MRCVSKIMLASMLSFASTYSVAEAVNYYVIAKQAQPFQIEDQSDNHSGIVTDIVKAIFADGKYDINYHTYPFNRMISILEAGGEKNWITYGSPNWGKVQAENLSDLPIYTVKHALVTSKTGDFEFEGMDSMKGKGVVLLHGFDYPQLVPYIKSGEVEEIRVKNYRSAFKVVRRTPGDTAFIEMSSRVKYNLGKLSLDETDFDIQGFSDVIPDYNIYLAFDKNMDPRIQAFINKRLAELTQSGEIETIISKYI</sequence>
<keyword evidence="4" id="KW-1185">Reference proteome</keyword>
<name>A0ABM9A5M7_9VIBR</name>
<protein>
    <recommendedName>
        <fullName evidence="2">Solute-binding protein family 3/N-terminal domain-containing protein</fullName>
    </recommendedName>
</protein>
<evidence type="ECO:0000313" key="4">
    <source>
        <dbReference type="Proteomes" id="UP000838748"/>
    </source>
</evidence>
<dbReference type="Proteomes" id="UP000838748">
    <property type="component" value="Unassembled WGS sequence"/>
</dbReference>
<feature type="signal peptide" evidence="1">
    <location>
        <begin position="1"/>
        <end position="22"/>
    </location>
</feature>
<dbReference type="RefSeq" id="WP_237361616.1">
    <property type="nucleotide sequence ID" value="NZ_CAKLDM010000002.1"/>
</dbReference>
<dbReference type="EMBL" id="CAKLDM010000002">
    <property type="protein sequence ID" value="CAH0539641.1"/>
    <property type="molecule type" value="Genomic_DNA"/>
</dbReference>
<dbReference type="Gene3D" id="3.40.190.10">
    <property type="entry name" value="Periplasmic binding protein-like II"/>
    <property type="match status" value="2"/>
</dbReference>
<dbReference type="Pfam" id="PF00497">
    <property type="entry name" value="SBP_bac_3"/>
    <property type="match status" value="1"/>
</dbReference>
<evidence type="ECO:0000256" key="1">
    <source>
        <dbReference type="SAM" id="SignalP"/>
    </source>
</evidence>
<evidence type="ECO:0000313" key="3">
    <source>
        <dbReference type="EMBL" id="CAH0539641.1"/>
    </source>
</evidence>
<reference evidence="3" key="1">
    <citation type="submission" date="2021-11" db="EMBL/GenBank/DDBJ databases">
        <authorList>
            <person name="Rodrigo-Torres L."/>
            <person name="Arahal R. D."/>
            <person name="Lucena T."/>
        </authorList>
    </citation>
    <scope>NUCLEOTIDE SEQUENCE</scope>
    <source>
        <strain evidence="3">CECT 7928</strain>
    </source>
</reference>
<feature type="chain" id="PRO_5045434999" description="Solute-binding protein family 3/N-terminal domain-containing protein" evidence="1">
    <location>
        <begin position="23"/>
        <end position="252"/>
    </location>
</feature>
<organism evidence="3 4">
    <name type="scientific">Vibrio marisflavi CECT 7928</name>
    <dbReference type="NCBI Taxonomy" id="634439"/>
    <lineage>
        <taxon>Bacteria</taxon>
        <taxon>Pseudomonadati</taxon>
        <taxon>Pseudomonadota</taxon>
        <taxon>Gammaproteobacteria</taxon>
        <taxon>Vibrionales</taxon>
        <taxon>Vibrionaceae</taxon>
        <taxon>Vibrio</taxon>
    </lineage>
</organism>
<keyword evidence="1" id="KW-0732">Signal</keyword>
<evidence type="ECO:0000259" key="2">
    <source>
        <dbReference type="Pfam" id="PF00497"/>
    </source>
</evidence>
<feature type="domain" description="Solute-binding protein family 3/N-terminal" evidence="2">
    <location>
        <begin position="31"/>
        <end position="252"/>
    </location>
</feature>
<proteinExistence type="predicted"/>
<accession>A0ABM9A5M7</accession>
<gene>
    <name evidence="3" type="ORF">VMF7928_02318</name>
</gene>
<comment type="caution">
    <text evidence="3">The sequence shown here is derived from an EMBL/GenBank/DDBJ whole genome shotgun (WGS) entry which is preliminary data.</text>
</comment>
<dbReference type="InterPro" id="IPR001638">
    <property type="entry name" value="Solute-binding_3/MltF_N"/>
</dbReference>